<dbReference type="GO" id="GO:1990683">
    <property type="term" value="P:DNA double-strand break attachment to nuclear envelope"/>
    <property type="evidence" value="ECO:0007669"/>
    <property type="project" value="TreeGrafter"/>
</dbReference>
<feature type="compositionally biased region" description="Acidic residues" evidence="1">
    <location>
        <begin position="615"/>
        <end position="624"/>
    </location>
</feature>
<name>A0AAD7I7M7_9AGAR</name>
<feature type="domain" description="BRCT" evidence="2">
    <location>
        <begin position="342"/>
        <end position="412"/>
    </location>
</feature>
<evidence type="ECO:0000313" key="4">
    <source>
        <dbReference type="Proteomes" id="UP001215598"/>
    </source>
</evidence>
<dbReference type="EMBL" id="JARKIB010000119">
    <property type="protein sequence ID" value="KAJ7736891.1"/>
    <property type="molecule type" value="Genomic_DNA"/>
</dbReference>
<feature type="compositionally biased region" description="Pro residues" evidence="1">
    <location>
        <begin position="676"/>
        <end position="685"/>
    </location>
</feature>
<organism evidence="3 4">
    <name type="scientific">Mycena metata</name>
    <dbReference type="NCBI Taxonomy" id="1033252"/>
    <lineage>
        <taxon>Eukaryota</taxon>
        <taxon>Fungi</taxon>
        <taxon>Dikarya</taxon>
        <taxon>Basidiomycota</taxon>
        <taxon>Agaricomycotina</taxon>
        <taxon>Agaricomycetes</taxon>
        <taxon>Agaricomycetidae</taxon>
        <taxon>Agaricales</taxon>
        <taxon>Marasmiineae</taxon>
        <taxon>Mycenaceae</taxon>
        <taxon>Mycena</taxon>
    </lineage>
</organism>
<reference evidence="3" key="1">
    <citation type="submission" date="2023-03" db="EMBL/GenBank/DDBJ databases">
        <title>Massive genome expansion in bonnet fungi (Mycena s.s.) driven by repeated elements and novel gene families across ecological guilds.</title>
        <authorList>
            <consortium name="Lawrence Berkeley National Laboratory"/>
            <person name="Harder C.B."/>
            <person name="Miyauchi S."/>
            <person name="Viragh M."/>
            <person name="Kuo A."/>
            <person name="Thoen E."/>
            <person name="Andreopoulos B."/>
            <person name="Lu D."/>
            <person name="Skrede I."/>
            <person name="Drula E."/>
            <person name="Henrissat B."/>
            <person name="Morin E."/>
            <person name="Kohler A."/>
            <person name="Barry K."/>
            <person name="LaButti K."/>
            <person name="Morin E."/>
            <person name="Salamov A."/>
            <person name="Lipzen A."/>
            <person name="Mereny Z."/>
            <person name="Hegedus B."/>
            <person name="Baldrian P."/>
            <person name="Stursova M."/>
            <person name="Weitz H."/>
            <person name="Taylor A."/>
            <person name="Grigoriev I.V."/>
            <person name="Nagy L.G."/>
            <person name="Martin F."/>
            <person name="Kauserud H."/>
        </authorList>
    </citation>
    <scope>NUCLEOTIDE SEQUENCE</scope>
    <source>
        <strain evidence="3">CBHHK182m</strain>
    </source>
</reference>
<feature type="compositionally biased region" description="Acidic residues" evidence="1">
    <location>
        <begin position="571"/>
        <end position="585"/>
    </location>
</feature>
<feature type="compositionally biased region" description="Basic residues" evidence="1">
    <location>
        <begin position="777"/>
        <end position="788"/>
    </location>
</feature>
<evidence type="ECO:0000313" key="3">
    <source>
        <dbReference type="EMBL" id="KAJ7736891.1"/>
    </source>
</evidence>
<dbReference type="Pfam" id="PF16770">
    <property type="entry name" value="RTT107_BRCT_5"/>
    <property type="match status" value="1"/>
</dbReference>
<feature type="region of interest" description="Disordered" evidence="1">
    <location>
        <begin position="184"/>
        <end position="207"/>
    </location>
</feature>
<dbReference type="InterPro" id="IPR053036">
    <property type="entry name" value="CellCycle_DNARepair_Reg"/>
</dbReference>
<feature type="compositionally biased region" description="Low complexity" evidence="1">
    <location>
        <begin position="736"/>
        <end position="772"/>
    </location>
</feature>
<gene>
    <name evidence="3" type="ORF">B0H16DRAFT_1326401</name>
</gene>
<feature type="domain" description="BRCT" evidence="2">
    <location>
        <begin position="897"/>
        <end position="964"/>
    </location>
</feature>
<dbReference type="CDD" id="cd18436">
    <property type="entry name" value="BRCT_BRC1_like_rpt2"/>
    <property type="match status" value="1"/>
</dbReference>
<feature type="region of interest" description="Disordered" evidence="1">
    <location>
        <begin position="730"/>
        <end position="869"/>
    </location>
</feature>
<evidence type="ECO:0000256" key="1">
    <source>
        <dbReference type="SAM" id="MobiDB-lite"/>
    </source>
</evidence>
<dbReference type="PROSITE" id="PS50172">
    <property type="entry name" value="BRCT"/>
    <property type="match status" value="4"/>
</dbReference>
<feature type="region of interest" description="Disordered" evidence="1">
    <location>
        <begin position="458"/>
        <end position="692"/>
    </location>
</feature>
<comment type="caution">
    <text evidence="3">The sequence shown here is derived from an EMBL/GenBank/DDBJ whole genome shotgun (WGS) entry which is preliminary data.</text>
</comment>
<dbReference type="SUPFAM" id="SSF52113">
    <property type="entry name" value="BRCT domain"/>
    <property type="match status" value="4"/>
</dbReference>
<dbReference type="InterPro" id="IPR001357">
    <property type="entry name" value="BRCT_dom"/>
</dbReference>
<dbReference type="CDD" id="cd17743">
    <property type="entry name" value="BRCT_BRC1_like_rpt5"/>
    <property type="match status" value="1"/>
</dbReference>
<dbReference type="Pfam" id="PF12738">
    <property type="entry name" value="PTCB-BRCT"/>
    <property type="match status" value="1"/>
</dbReference>
<feature type="compositionally biased region" description="Acidic residues" evidence="1">
    <location>
        <begin position="509"/>
        <end position="519"/>
    </location>
</feature>
<dbReference type="GO" id="GO:0006302">
    <property type="term" value="P:double-strand break repair"/>
    <property type="evidence" value="ECO:0007669"/>
    <property type="project" value="TreeGrafter"/>
</dbReference>
<feature type="domain" description="BRCT" evidence="2">
    <location>
        <begin position="86"/>
        <end position="165"/>
    </location>
</feature>
<dbReference type="InterPro" id="IPR036420">
    <property type="entry name" value="BRCT_dom_sf"/>
</dbReference>
<dbReference type="PANTHER" id="PTHR47667:SF1">
    <property type="entry name" value="REGULATOR OF TY1 TRANSPOSITION PROTEIN 107"/>
    <property type="match status" value="1"/>
</dbReference>
<keyword evidence="4" id="KW-1185">Reference proteome</keyword>
<feature type="compositionally biased region" description="Acidic residues" evidence="1">
    <location>
        <begin position="534"/>
        <end position="546"/>
    </location>
</feature>
<dbReference type="Pfam" id="PF16589">
    <property type="entry name" value="BRCT_2"/>
    <property type="match status" value="1"/>
</dbReference>
<evidence type="ECO:0000259" key="2">
    <source>
        <dbReference type="PROSITE" id="PS50172"/>
    </source>
</evidence>
<dbReference type="GO" id="GO:0035361">
    <property type="term" value="C:Cul8-RING ubiquitin ligase complex"/>
    <property type="evidence" value="ECO:0007669"/>
    <property type="project" value="TreeGrafter"/>
</dbReference>
<accession>A0AAD7I7M7</accession>
<dbReference type="GO" id="GO:0005634">
    <property type="term" value="C:nucleus"/>
    <property type="evidence" value="ECO:0007669"/>
    <property type="project" value="TreeGrafter"/>
</dbReference>
<dbReference type="AlphaFoldDB" id="A0AAD7I7M7"/>
<dbReference type="PANTHER" id="PTHR47667">
    <property type="entry name" value="REGULATOR OF TY1 TRANSPOSITION PROTEIN 107"/>
    <property type="match status" value="1"/>
</dbReference>
<dbReference type="CDD" id="cd18432">
    <property type="entry name" value="BRCT_PAXIP1_rpt6_like"/>
    <property type="match status" value="1"/>
</dbReference>
<dbReference type="Gene3D" id="3.40.50.10190">
    <property type="entry name" value="BRCT domain"/>
    <property type="match status" value="5"/>
</dbReference>
<dbReference type="Proteomes" id="UP001215598">
    <property type="component" value="Unassembled WGS sequence"/>
</dbReference>
<sequence length="1084" mass="118551">MVFRGVKYHLPSTVPDEKQLDLARVLNENHATRADSLFDATHVITTSEAFEGWQDVGKNTVVVSDLWVGRSIAANKMQQPGHYSAARSMIFSGVVACSADLHSSDEEVISAGIMGLGGQFRMGLTKDVTHLFAISPNSEKYSTGMSHRDQTSLRVLVPDWFDDSVLLGVRDLSTETYEWPEPEVLTRRPQTPTRLKEKQRSSLSPQKKALYTTASWDPSQPLSKPLLATQDVWGGRRILLSSSLELSGSRRRIVEDGIRKSKGVPVAYSGEGTVEEEVDLLKACDVLVTRHRTGKVFFKAWRAGKTIGTLSWLLNAQVTGVYSSPLDQLLHFPIPPGTVPGFEEQFISVTNYAGEMRDYLKKLITLMGGNFTPNLSTKNTALIAASLSGSKTAKAAEWSIPIVNHTWLEDCFLRWQKLTPATSKYVTYPPGRDFSDLLGERGVGPLIVEIIEEETRKLREEGNADMSDGEEEDREVDNADANYPPHHDSQASADDETEVEGGLLPAMDLDLDPDVDVDMDFGGGDDRANPFDIQDQDEPMLFEEEPEPPRHATPPPKKSPTKAKSHPAAADSDDQKDEAEDDDVDAPAALRRSPRKVLDSRSGETTIGKLRSLDSDSDDLDDLPVELAPPPRTAKPTAVGRAAKSTEMAATSDPPKKSSTAGKKKEVAPREAAATPTPPSSPLSAPPSRSVKRVPTTPFAVVVPHVQSTSFSASAKKLLPLERKQSIIVVSHHRAAPASASAPPRSRPTAPRASSSGSTAVASSVGPAAPVVENGGRAKRSAATRATKKLHDEIMPDLVNYENERRNRGRKSQSRRVSGPAETDDGDTEQEGPSAKRRKLNGGKGGRTSTSEDEIALEQPAKPKPRKITTKRVCRNGKTIKIMTTGLKAEEGTLLSDDIYKTLSKLGAKATTRATECTHLIVPHLVRTENFLCALTSAPFILRREWAVDSAAAEELFPEEDYLLQDDDGERKYNFSLADALSRAKTLKGKLFKDHSFYITKSVKAMNIVKNVVIANGGQAIINWQPSLRTLDTDPNRHVISCAADVALWKQIAITHKVYNYELVLTSALRQEINWEDAAFILEA</sequence>
<proteinExistence type="predicted"/>
<dbReference type="SMART" id="SM00292">
    <property type="entry name" value="BRCT"/>
    <property type="match status" value="5"/>
</dbReference>
<protein>
    <recommendedName>
        <fullName evidence="2">BRCT domain-containing protein</fullName>
    </recommendedName>
</protein>
<feature type="domain" description="BRCT" evidence="2">
    <location>
        <begin position="1"/>
        <end position="85"/>
    </location>
</feature>